<dbReference type="AlphaFoldDB" id="A0A3A9YS39"/>
<evidence type="ECO:0000313" key="2">
    <source>
        <dbReference type="EMBL" id="RKN38882.1"/>
    </source>
</evidence>
<comment type="caution">
    <text evidence="2">The sequence shown here is derived from an EMBL/GenBank/DDBJ whole genome shotgun (WGS) entry which is preliminary data.</text>
</comment>
<gene>
    <name evidence="2" type="ORF">D7223_30060</name>
</gene>
<reference evidence="2 3" key="1">
    <citation type="journal article" date="2004" name="Syst. Appl. Microbiol.">
        <title>Cryptoendolithic actinomycetes from antarctic sandstone rock samples: Micromonospora endolithica sp. nov. and two isolates related to Micromonospora coerulea Jensen 1932.</title>
        <authorList>
            <person name="Hirsch P."/>
            <person name="Mevs U."/>
            <person name="Kroppenstedt R.M."/>
            <person name="Schumann P."/>
            <person name="Stackebrandt E."/>
        </authorList>
    </citation>
    <scope>NUCLEOTIDE SEQUENCE [LARGE SCALE GENOMIC DNA]</scope>
    <source>
        <strain evidence="2 3">JCM 12677</strain>
    </source>
</reference>
<dbReference type="EMBL" id="RBAK01000019">
    <property type="protein sequence ID" value="RKN38882.1"/>
    <property type="molecule type" value="Genomic_DNA"/>
</dbReference>
<feature type="domain" description="DUF397" evidence="1">
    <location>
        <begin position="12"/>
        <end position="62"/>
    </location>
</feature>
<evidence type="ECO:0000259" key="1">
    <source>
        <dbReference type="Pfam" id="PF04149"/>
    </source>
</evidence>
<dbReference type="InterPro" id="IPR007278">
    <property type="entry name" value="DUF397"/>
</dbReference>
<accession>A0A3A9YS39</accession>
<name>A0A3A9YS39_9ACTN</name>
<protein>
    <submittedName>
        <fullName evidence="2">DUF397 domain-containing protein</fullName>
    </submittedName>
</protein>
<proteinExistence type="predicted"/>
<sequence>MDRGFLSSVTCRKSTRSPNENAQCVEVALTPYPVGVRDSKEPCGPVLVVAASRWSAFVDATRTLRTDLAP</sequence>
<organism evidence="2 3">
    <name type="scientific">Micromonospora endolithica</name>
    <dbReference type="NCBI Taxonomy" id="230091"/>
    <lineage>
        <taxon>Bacteria</taxon>
        <taxon>Bacillati</taxon>
        <taxon>Actinomycetota</taxon>
        <taxon>Actinomycetes</taxon>
        <taxon>Micromonosporales</taxon>
        <taxon>Micromonosporaceae</taxon>
        <taxon>Micromonospora</taxon>
    </lineage>
</organism>
<dbReference type="Pfam" id="PF04149">
    <property type="entry name" value="DUF397"/>
    <property type="match status" value="1"/>
</dbReference>
<dbReference type="Proteomes" id="UP000281726">
    <property type="component" value="Unassembled WGS sequence"/>
</dbReference>
<dbReference type="OrthoDB" id="4562195at2"/>
<evidence type="ECO:0000313" key="3">
    <source>
        <dbReference type="Proteomes" id="UP000281726"/>
    </source>
</evidence>
<keyword evidence="3" id="KW-1185">Reference proteome</keyword>